<protein>
    <submittedName>
        <fullName evidence="2">Uncharacterized protein</fullName>
    </submittedName>
</protein>
<keyword evidence="3" id="KW-1185">Reference proteome</keyword>
<accession>A0A6A6EQ60</accession>
<name>A0A6A6EQ60_9PEZI</name>
<keyword evidence="1" id="KW-0472">Membrane</keyword>
<gene>
    <name evidence="2" type="ORF">K469DRAFT_280367</name>
</gene>
<evidence type="ECO:0000313" key="2">
    <source>
        <dbReference type="EMBL" id="KAF2192919.1"/>
    </source>
</evidence>
<dbReference type="AlphaFoldDB" id="A0A6A6EQ60"/>
<keyword evidence="1" id="KW-1133">Transmembrane helix</keyword>
<dbReference type="Proteomes" id="UP000800200">
    <property type="component" value="Unassembled WGS sequence"/>
</dbReference>
<evidence type="ECO:0000256" key="1">
    <source>
        <dbReference type="SAM" id="Phobius"/>
    </source>
</evidence>
<proteinExistence type="predicted"/>
<sequence length="68" mass="7413">MIPLQTAKPRGLICCSRRESSLFCPNYSPVIIHMKPSLVCLIPCPIILTCSTALGLYTYGRAASSARQ</sequence>
<feature type="transmembrane region" description="Helical" evidence="1">
    <location>
        <begin position="36"/>
        <end position="59"/>
    </location>
</feature>
<evidence type="ECO:0000313" key="3">
    <source>
        <dbReference type="Proteomes" id="UP000800200"/>
    </source>
</evidence>
<dbReference type="EMBL" id="ML994614">
    <property type="protein sequence ID" value="KAF2192919.1"/>
    <property type="molecule type" value="Genomic_DNA"/>
</dbReference>
<reference evidence="2" key="1">
    <citation type="journal article" date="2020" name="Stud. Mycol.">
        <title>101 Dothideomycetes genomes: a test case for predicting lifestyles and emergence of pathogens.</title>
        <authorList>
            <person name="Haridas S."/>
            <person name="Albert R."/>
            <person name="Binder M."/>
            <person name="Bloem J."/>
            <person name="Labutti K."/>
            <person name="Salamov A."/>
            <person name="Andreopoulos B."/>
            <person name="Baker S."/>
            <person name="Barry K."/>
            <person name="Bills G."/>
            <person name="Bluhm B."/>
            <person name="Cannon C."/>
            <person name="Castanera R."/>
            <person name="Culley D."/>
            <person name="Daum C."/>
            <person name="Ezra D."/>
            <person name="Gonzalez J."/>
            <person name="Henrissat B."/>
            <person name="Kuo A."/>
            <person name="Liang C."/>
            <person name="Lipzen A."/>
            <person name="Lutzoni F."/>
            <person name="Magnuson J."/>
            <person name="Mondo S."/>
            <person name="Nolan M."/>
            <person name="Ohm R."/>
            <person name="Pangilinan J."/>
            <person name="Park H.-J."/>
            <person name="Ramirez L."/>
            <person name="Alfaro M."/>
            <person name="Sun H."/>
            <person name="Tritt A."/>
            <person name="Yoshinaga Y."/>
            <person name="Zwiers L.-H."/>
            <person name="Turgeon B."/>
            <person name="Goodwin S."/>
            <person name="Spatafora J."/>
            <person name="Crous P."/>
            <person name="Grigoriev I."/>
        </authorList>
    </citation>
    <scope>NUCLEOTIDE SEQUENCE</scope>
    <source>
        <strain evidence="2">CBS 207.26</strain>
    </source>
</reference>
<keyword evidence="1" id="KW-0812">Transmembrane</keyword>
<organism evidence="2 3">
    <name type="scientific">Zopfia rhizophila CBS 207.26</name>
    <dbReference type="NCBI Taxonomy" id="1314779"/>
    <lineage>
        <taxon>Eukaryota</taxon>
        <taxon>Fungi</taxon>
        <taxon>Dikarya</taxon>
        <taxon>Ascomycota</taxon>
        <taxon>Pezizomycotina</taxon>
        <taxon>Dothideomycetes</taxon>
        <taxon>Dothideomycetes incertae sedis</taxon>
        <taxon>Zopfiaceae</taxon>
        <taxon>Zopfia</taxon>
    </lineage>
</organism>